<accession>A0A0D5A0G2</accession>
<feature type="signal peptide" evidence="1">
    <location>
        <begin position="1"/>
        <end position="29"/>
    </location>
</feature>
<feature type="chain" id="PRO_5002290406" evidence="1">
    <location>
        <begin position="30"/>
        <end position="278"/>
    </location>
</feature>
<dbReference type="RefSeq" id="WP_181377257.1">
    <property type="nucleotide sequence ID" value="NZ_KM659091.1"/>
</dbReference>
<keyword evidence="1" id="KW-0732">Signal</keyword>
<dbReference type="EMBL" id="KM659091">
    <property type="protein sequence ID" value="AJW29899.1"/>
    <property type="molecule type" value="Genomic_DNA"/>
</dbReference>
<dbReference type="AlphaFoldDB" id="A0A0D5A0G2"/>
<gene>
    <name evidence="2" type="ORF">pLM19O1_p29</name>
</gene>
<name>A0A0D5A0G2_9HYPH</name>
<evidence type="ECO:0000313" key="2">
    <source>
        <dbReference type="EMBL" id="AJW29899.1"/>
    </source>
</evidence>
<evidence type="ECO:0000256" key="1">
    <source>
        <dbReference type="SAM" id="SignalP"/>
    </source>
</evidence>
<reference evidence="2" key="1">
    <citation type="submission" date="2014-09" db="EMBL/GenBank/DDBJ databases">
        <title>The mobilome of the heavy metals and metalloids hypertolerant bacteria from the Lubin copper mine (Poland).</title>
        <authorList>
            <person name="Dziewit L."/>
            <person name="Bartosik D."/>
        </authorList>
    </citation>
    <scope>NUCLEOTIDE SEQUENCE</scope>
    <source>
        <plasmid evidence="2">pLM19O1</plasmid>
    </source>
</reference>
<protein>
    <submittedName>
        <fullName evidence="2">Uncharacterized protein</fullName>
    </submittedName>
</protein>
<organism evidence="2">
    <name type="scientific">Ochrobactrum sp. LM19</name>
    <dbReference type="NCBI Taxonomy" id="1449781"/>
    <lineage>
        <taxon>Bacteria</taxon>
        <taxon>Pseudomonadati</taxon>
        <taxon>Pseudomonadota</taxon>
        <taxon>Alphaproteobacteria</taxon>
        <taxon>Hyphomicrobiales</taxon>
        <taxon>Brucellaceae</taxon>
        <taxon>Brucella/Ochrobactrum group</taxon>
        <taxon>Ochrobactrum</taxon>
    </lineage>
</organism>
<proteinExistence type="predicted"/>
<keyword evidence="2" id="KW-0614">Plasmid</keyword>
<sequence>MAGLQMRKTNFICMVATILMLAEPTQTIAANAECKTASLDALRQYVPEGYRIYQEVSDKSQFTSWFGCKDIILDLATGVHESVHVITEEQDIFPLLDGVSIERPHTVSAFTPPKVIGPEAATIFGNDDIFIQTYLKPGETAASSSDDFLYLLDELNAFSHDLNVATKLALNLAASQNGQVDHRDGLAAMMAFVAEYVDFVSRNDQASWRGLQHKDTRSVLRALWGQGETVLAASCGIPDFGSTDRSYIQYFCATENNKAISQILGRSPVCPSKCAIGQ</sequence>
<geneLocation type="plasmid" evidence="2">
    <name>pLM19O1</name>
</geneLocation>